<dbReference type="InterPro" id="IPR047629">
    <property type="entry name" value="IS1182_transpos"/>
</dbReference>
<dbReference type="EMBL" id="CP071090">
    <property type="protein sequence ID" value="QSQ25975.1"/>
    <property type="molecule type" value="Genomic_DNA"/>
</dbReference>
<keyword evidence="7" id="KW-1185">Reference proteome</keyword>
<dbReference type="EMBL" id="CP071090">
    <property type="protein sequence ID" value="QSQ26739.1"/>
    <property type="molecule type" value="Genomic_DNA"/>
</dbReference>
<organism evidence="6 7">
    <name type="scientific">Pyxidicoccus parkwayensis</name>
    <dbReference type="NCBI Taxonomy" id="2813578"/>
    <lineage>
        <taxon>Bacteria</taxon>
        <taxon>Pseudomonadati</taxon>
        <taxon>Myxococcota</taxon>
        <taxon>Myxococcia</taxon>
        <taxon>Myxococcales</taxon>
        <taxon>Cystobacterineae</taxon>
        <taxon>Myxococcaceae</taxon>
        <taxon>Pyxidicoccus</taxon>
    </lineage>
</organism>
<dbReference type="EMBL" id="CP071090">
    <property type="protein sequence ID" value="QSQ22777.1"/>
    <property type="molecule type" value="Genomic_DNA"/>
</dbReference>
<reference evidence="6 7" key="1">
    <citation type="submission" date="2021-02" db="EMBL/GenBank/DDBJ databases">
        <title>De Novo genome assembly of isolated myxobacteria.</title>
        <authorList>
            <person name="Stevens D.C."/>
        </authorList>
    </citation>
    <scope>NUCLEOTIDE SEQUENCE [LARGE SCALE GENOMIC DNA]</scope>
    <source>
        <strain evidence="6">SCPEA002</strain>
        <strain evidence="7">SCPEA02</strain>
    </source>
</reference>
<dbReference type="RefSeq" id="WP_206724353.1">
    <property type="nucleotide sequence ID" value="NZ_CP071090.1"/>
</dbReference>
<sequence length="533" mass="59767">MDRWTPEVACSEREERLLKLAGKSRRLLVFLRRHRHELFDEAFQAELEGMYRQTGQGEAPQPPALLCMALLLQGYLQVSDAEAVRLSATDRCWRVVLGTLVPDDDAPAFSQGGLQQFRERLIHHDMDRRLLERTVEVAKKTKAFDWKKLPATLRLAVDSRPLEGAGRVEDTFNLLGHAGKKLAEGAARLLGTDVEEVCRQARAPVLLGTSVKAALDIDWSDADEKQDALNRLVRQVDRLAAWVARHVDGAEEAPLRRYIEALGQVKAQDLEPVEAGGVRLRQGVAPDRRISIEDEEMRHGRKSKSKRFNGYKQHIGTHLDAELVLACTVTPANRPEEEATPELKKDLRRLGLEPDAVFIDRAYVNSELTEEVKQAGGEVVCKPWPGRGARPGLYGKKDFAVDVKAGTITCPAGQVEAFEPGHVVQFDPEVCGACALRAQCTHAASGRGRSVRLGEDEGLQKRLRRLQGTRSGRAKLRERVPVEHQLAHLSQRQGSRARYRGTRKNTFDLRRLCALQNLETIHRRIDEQRRLAA</sequence>
<dbReference type="Proteomes" id="UP000662747">
    <property type="component" value="Chromosome"/>
</dbReference>
<dbReference type="InterPro" id="IPR008490">
    <property type="entry name" value="Transposase_InsH_N"/>
</dbReference>
<accession>A0ABX7P8A3</accession>
<proteinExistence type="predicted"/>
<dbReference type="InterPro" id="IPR002559">
    <property type="entry name" value="Transposase_11"/>
</dbReference>
<feature type="domain" description="Transposase InsH N-terminal" evidence="2">
    <location>
        <begin position="34"/>
        <end position="107"/>
    </location>
</feature>
<evidence type="ECO:0000313" key="7">
    <source>
        <dbReference type="Proteomes" id="UP000662747"/>
    </source>
</evidence>
<gene>
    <name evidence="5" type="ORF">JY651_14055</name>
    <name evidence="6" type="ORF">JY651_18215</name>
    <name evidence="3" type="ORF">JY651_48090</name>
    <name evidence="4" type="ORF">JY651_49660</name>
</gene>
<evidence type="ECO:0000313" key="5">
    <source>
        <dbReference type="EMBL" id="QSQ25975.1"/>
    </source>
</evidence>
<name>A0ABX7P8A3_9BACT</name>
<protein>
    <submittedName>
        <fullName evidence="6">IS1182 family transposase</fullName>
    </submittedName>
</protein>
<dbReference type="EMBL" id="CP071090">
    <property type="protein sequence ID" value="QSQ23071.1"/>
    <property type="molecule type" value="Genomic_DNA"/>
</dbReference>
<dbReference type="PANTHER" id="PTHR35604:SF2">
    <property type="entry name" value="TRANSPOSASE INSH FOR INSERTION SEQUENCE ELEMENT IS5A-RELATED"/>
    <property type="match status" value="1"/>
</dbReference>
<dbReference type="Pfam" id="PF05598">
    <property type="entry name" value="DUF772"/>
    <property type="match status" value="1"/>
</dbReference>
<feature type="domain" description="Transposase IS4-like" evidence="1">
    <location>
        <begin position="295"/>
        <end position="518"/>
    </location>
</feature>
<dbReference type="PANTHER" id="PTHR35604">
    <property type="entry name" value="TRANSPOSASE INSH FOR INSERTION SEQUENCE ELEMENT IS5A-RELATED"/>
    <property type="match status" value="1"/>
</dbReference>
<evidence type="ECO:0000313" key="4">
    <source>
        <dbReference type="EMBL" id="QSQ23071.1"/>
    </source>
</evidence>
<evidence type="ECO:0000313" key="6">
    <source>
        <dbReference type="EMBL" id="QSQ26739.1"/>
    </source>
</evidence>
<evidence type="ECO:0000259" key="2">
    <source>
        <dbReference type="Pfam" id="PF05598"/>
    </source>
</evidence>
<dbReference type="Pfam" id="PF01609">
    <property type="entry name" value="DDE_Tnp_1"/>
    <property type="match status" value="1"/>
</dbReference>
<evidence type="ECO:0000259" key="1">
    <source>
        <dbReference type="Pfam" id="PF01609"/>
    </source>
</evidence>
<evidence type="ECO:0000313" key="3">
    <source>
        <dbReference type="EMBL" id="QSQ22777.1"/>
    </source>
</evidence>
<dbReference type="NCBIfam" id="NF033551">
    <property type="entry name" value="transpos_IS1182"/>
    <property type="match status" value="1"/>
</dbReference>